<evidence type="ECO:0000313" key="1">
    <source>
        <dbReference type="EMBL" id="KAI6655794.1"/>
    </source>
</evidence>
<proteinExistence type="predicted"/>
<evidence type="ECO:0000313" key="2">
    <source>
        <dbReference type="EMBL" id="KAI6655828.1"/>
    </source>
</evidence>
<evidence type="ECO:0000313" key="3">
    <source>
        <dbReference type="Proteomes" id="UP001165289"/>
    </source>
</evidence>
<reference evidence="1" key="1">
    <citation type="submission" date="2022-02" db="EMBL/GenBank/DDBJ databases">
        <authorList>
            <person name="Santini S."/>
            <person name="Jourda C."/>
            <person name="Belahbib H."/>
            <person name="Rocher C."/>
            <person name="Selva M."/>
            <person name="Borchiellini C."/>
            <person name="Renard E."/>
        </authorList>
    </citation>
    <scope>NUCLEOTIDE SEQUENCE</scope>
    <source>
        <strain evidence="1">SPO-2</strain>
    </source>
</reference>
<keyword evidence="3" id="KW-1185">Reference proteome</keyword>
<comment type="caution">
    <text evidence="1">The sequence shown here is derived from an EMBL/GenBank/DDBJ whole genome shotgun (WGS) entry which is preliminary data.</text>
</comment>
<dbReference type="EMBL" id="JAKMXF010000177">
    <property type="protein sequence ID" value="KAI6655828.1"/>
    <property type="molecule type" value="Genomic_DNA"/>
</dbReference>
<dbReference type="EMBL" id="JAKMXF010000177">
    <property type="protein sequence ID" value="KAI6655794.1"/>
    <property type="molecule type" value="Genomic_DNA"/>
</dbReference>
<dbReference type="Proteomes" id="UP001165289">
    <property type="component" value="Unassembled WGS sequence"/>
</dbReference>
<protein>
    <submittedName>
        <fullName evidence="1">Uncharacterized protein</fullName>
    </submittedName>
</protein>
<accession>A0AAV7K500</accession>
<sequence>MESNRLWSMLDNTCIMRSRRYDTDIQKMFMKKQNRHKVIRQQLEIWRGIRFWEVSGKFLEHRPRALIQNLKVLLFSSSNQTFSLSTHSAQKSSRVPKALK</sequence>
<gene>
    <name evidence="1" type="ORF">LOD99_1936</name>
    <name evidence="2" type="ORF">LOD99_1969</name>
</gene>
<dbReference type="AlphaFoldDB" id="A0AAV7K500"/>
<name>A0AAV7K500_9METZ</name>
<reference evidence="1 3" key="2">
    <citation type="journal article" date="2023" name="BMC Biol.">
        <title>The compact genome of the sponge Oopsacas minuta (Hexactinellida) is lacking key metazoan core genes.</title>
        <authorList>
            <person name="Santini S."/>
            <person name="Schenkelaars Q."/>
            <person name="Jourda C."/>
            <person name="Duchesne M."/>
            <person name="Belahbib H."/>
            <person name="Rocher C."/>
            <person name="Selva M."/>
            <person name="Riesgo A."/>
            <person name="Vervoort M."/>
            <person name="Leys S.P."/>
            <person name="Kodjabachian L."/>
            <person name="Le Bivic A."/>
            <person name="Borchiellini C."/>
            <person name="Claverie J.M."/>
            <person name="Renard E."/>
        </authorList>
    </citation>
    <scope>NUCLEOTIDE SEQUENCE [LARGE SCALE GENOMIC DNA]</scope>
    <source>
        <strain evidence="1">SPO-2</strain>
    </source>
</reference>
<organism evidence="1 3">
    <name type="scientific">Oopsacas minuta</name>
    <dbReference type="NCBI Taxonomy" id="111878"/>
    <lineage>
        <taxon>Eukaryota</taxon>
        <taxon>Metazoa</taxon>
        <taxon>Porifera</taxon>
        <taxon>Hexactinellida</taxon>
        <taxon>Hexasterophora</taxon>
        <taxon>Lyssacinosida</taxon>
        <taxon>Leucopsacidae</taxon>
        <taxon>Oopsacas</taxon>
    </lineage>
</organism>